<evidence type="ECO:0000313" key="1">
    <source>
        <dbReference type="EMBL" id="KAI8534679.1"/>
    </source>
</evidence>
<accession>A0ACC0M263</accession>
<organism evidence="1 2">
    <name type="scientific">Rhododendron molle</name>
    <name type="common">Chinese azalea</name>
    <name type="synonym">Azalea mollis</name>
    <dbReference type="NCBI Taxonomy" id="49168"/>
    <lineage>
        <taxon>Eukaryota</taxon>
        <taxon>Viridiplantae</taxon>
        <taxon>Streptophyta</taxon>
        <taxon>Embryophyta</taxon>
        <taxon>Tracheophyta</taxon>
        <taxon>Spermatophyta</taxon>
        <taxon>Magnoliopsida</taxon>
        <taxon>eudicotyledons</taxon>
        <taxon>Gunneridae</taxon>
        <taxon>Pentapetalae</taxon>
        <taxon>asterids</taxon>
        <taxon>Ericales</taxon>
        <taxon>Ericaceae</taxon>
        <taxon>Ericoideae</taxon>
        <taxon>Rhodoreae</taxon>
        <taxon>Rhododendron</taxon>
    </lineage>
</organism>
<protein>
    <submittedName>
        <fullName evidence="1">Uncharacterized protein</fullName>
    </submittedName>
</protein>
<dbReference type="EMBL" id="CM046397">
    <property type="protein sequence ID" value="KAI8534679.1"/>
    <property type="molecule type" value="Genomic_DNA"/>
</dbReference>
<sequence length="99" mass="11064">MSELAILMRSLGGNPTQAQLKSILKHLRSKPFDLQLRDAFKVLDKEGSGCVVVSDLKHILTSAGDKLDEEAFDEWIRQVDVGSDGTIRYEEFIARMVGK</sequence>
<name>A0ACC0M263_RHOML</name>
<keyword evidence="2" id="KW-1185">Reference proteome</keyword>
<comment type="caution">
    <text evidence="1">The sequence shown here is derived from an EMBL/GenBank/DDBJ whole genome shotgun (WGS) entry which is preliminary data.</text>
</comment>
<proteinExistence type="predicted"/>
<evidence type="ECO:0000313" key="2">
    <source>
        <dbReference type="Proteomes" id="UP001062846"/>
    </source>
</evidence>
<reference evidence="1" key="1">
    <citation type="submission" date="2022-02" db="EMBL/GenBank/DDBJ databases">
        <title>Plant Genome Project.</title>
        <authorList>
            <person name="Zhang R.-G."/>
        </authorList>
    </citation>
    <scope>NUCLEOTIDE SEQUENCE</scope>
    <source>
        <strain evidence="1">AT1</strain>
    </source>
</reference>
<dbReference type="Proteomes" id="UP001062846">
    <property type="component" value="Chromosome 10"/>
</dbReference>
<gene>
    <name evidence="1" type="ORF">RHMOL_Rhmol10G0109000</name>
</gene>